<feature type="transmembrane region" description="Helical" evidence="2">
    <location>
        <begin position="204"/>
        <end position="224"/>
    </location>
</feature>
<reference evidence="4 5" key="1">
    <citation type="submission" date="2019-01" db="EMBL/GenBank/DDBJ databases">
        <title>Draft genome sequence of Psathyrella aberdarensis IHI B618.</title>
        <authorList>
            <person name="Buettner E."/>
            <person name="Kellner H."/>
        </authorList>
    </citation>
    <scope>NUCLEOTIDE SEQUENCE [LARGE SCALE GENOMIC DNA]</scope>
    <source>
        <strain evidence="4 5">IHI B618</strain>
    </source>
</reference>
<protein>
    <recommendedName>
        <fullName evidence="3">DUF6533 domain-containing protein</fullName>
    </recommendedName>
</protein>
<dbReference type="InterPro" id="IPR045340">
    <property type="entry name" value="DUF6533"/>
</dbReference>
<dbReference type="AlphaFoldDB" id="A0A4Q2DCC8"/>
<feature type="compositionally biased region" description="Polar residues" evidence="1">
    <location>
        <begin position="289"/>
        <end position="304"/>
    </location>
</feature>
<feature type="transmembrane region" description="Helical" evidence="2">
    <location>
        <begin position="161"/>
        <end position="183"/>
    </location>
</feature>
<accession>A0A4Q2DCC8</accession>
<sequence length="304" mass="33462">MVAKAVTYQRASQYVNVASAALFIADYLQTVDLEVSLIWERDWSRVKVLYVISRYIPCLYLPVALFVGLQYNPTVQKCGASFATSSLLIVTGMMVAEAILFIRVGALAQSKRISIWLILQFIGVHAAIYAVFSLFLKSVKFLPYQIGNIPGCIPYRFNSTLLLVVFGIVVASETIIVLITGYIGFRRYRSSDCALLVVFYQDGILYFVSLAAVTIGNIIFDVAGPPELRFMLAVPQGVLHSVLSCRMILHLYDFGKKEATPTHATGTALEFATRNGGGETTRESDLSPHDQSSSEQKTGTQSSV</sequence>
<keyword evidence="2" id="KW-0812">Transmembrane</keyword>
<gene>
    <name evidence="4" type="ORF">EST38_g8553</name>
</gene>
<dbReference type="EMBL" id="SDEE01000351">
    <property type="protein sequence ID" value="RXW17303.1"/>
    <property type="molecule type" value="Genomic_DNA"/>
</dbReference>
<dbReference type="Proteomes" id="UP000290288">
    <property type="component" value="Unassembled WGS sequence"/>
</dbReference>
<keyword evidence="2" id="KW-1133">Transmembrane helix</keyword>
<comment type="caution">
    <text evidence="4">The sequence shown here is derived from an EMBL/GenBank/DDBJ whole genome shotgun (WGS) entry which is preliminary data.</text>
</comment>
<proteinExistence type="predicted"/>
<feature type="transmembrane region" description="Helical" evidence="2">
    <location>
        <begin position="114"/>
        <end position="136"/>
    </location>
</feature>
<evidence type="ECO:0000313" key="4">
    <source>
        <dbReference type="EMBL" id="RXW17303.1"/>
    </source>
</evidence>
<evidence type="ECO:0000256" key="2">
    <source>
        <dbReference type="SAM" id="Phobius"/>
    </source>
</evidence>
<feature type="region of interest" description="Disordered" evidence="1">
    <location>
        <begin position="265"/>
        <end position="304"/>
    </location>
</feature>
<keyword evidence="5" id="KW-1185">Reference proteome</keyword>
<evidence type="ECO:0000259" key="3">
    <source>
        <dbReference type="Pfam" id="PF20151"/>
    </source>
</evidence>
<keyword evidence="2" id="KW-0472">Membrane</keyword>
<organism evidence="4 5">
    <name type="scientific">Candolleomyces aberdarensis</name>
    <dbReference type="NCBI Taxonomy" id="2316362"/>
    <lineage>
        <taxon>Eukaryota</taxon>
        <taxon>Fungi</taxon>
        <taxon>Dikarya</taxon>
        <taxon>Basidiomycota</taxon>
        <taxon>Agaricomycotina</taxon>
        <taxon>Agaricomycetes</taxon>
        <taxon>Agaricomycetidae</taxon>
        <taxon>Agaricales</taxon>
        <taxon>Agaricineae</taxon>
        <taxon>Psathyrellaceae</taxon>
        <taxon>Candolleomyces</taxon>
    </lineage>
</organism>
<feature type="transmembrane region" description="Helical" evidence="2">
    <location>
        <begin position="48"/>
        <end position="69"/>
    </location>
</feature>
<feature type="domain" description="DUF6533" evidence="3">
    <location>
        <begin position="14"/>
        <end position="58"/>
    </location>
</feature>
<evidence type="ECO:0000256" key="1">
    <source>
        <dbReference type="SAM" id="MobiDB-lite"/>
    </source>
</evidence>
<evidence type="ECO:0000313" key="5">
    <source>
        <dbReference type="Proteomes" id="UP000290288"/>
    </source>
</evidence>
<name>A0A4Q2DCC8_9AGAR</name>
<dbReference type="OrthoDB" id="2675435at2759"/>
<dbReference type="Pfam" id="PF20151">
    <property type="entry name" value="DUF6533"/>
    <property type="match status" value="1"/>
</dbReference>
<feature type="transmembrane region" description="Helical" evidence="2">
    <location>
        <begin position="81"/>
        <end position="102"/>
    </location>
</feature>